<comment type="caution">
    <text evidence="2">The sequence shown here is derived from an EMBL/GenBank/DDBJ whole genome shotgun (WGS) entry which is preliminary data.</text>
</comment>
<dbReference type="PANTHER" id="PTHR42695:SF5">
    <property type="entry name" value="GLUTAMINE AMIDOTRANSFERASE YLR126C-RELATED"/>
    <property type="match status" value="1"/>
</dbReference>
<dbReference type="CDD" id="cd01741">
    <property type="entry name" value="GATase1_1"/>
    <property type="match status" value="1"/>
</dbReference>
<dbReference type="PANTHER" id="PTHR42695">
    <property type="entry name" value="GLUTAMINE AMIDOTRANSFERASE YLR126C-RELATED"/>
    <property type="match status" value="1"/>
</dbReference>
<accession>A0A559J0U5</accession>
<sequence>MRIHYLQHVPFESIEQIGVWAEEKGHTITSTMVYENQHFPSAAEFDLLVILGGPMGVYDESSFPWIVEEKQFIQEAIQQRKFVLGICLGAQLIAEVIGGQVYKNEHKEIGWFPVKLTEEAKQSTIFKYFPDEFVPFHWHGDTFSLPDKAKKMAFSKGCINQAFVYEDHVIGLQFHLESSDRSIQKLIENCADEIEAGMYVQAAHEMAAQPRLLILSNAVLFTLLDTLESSWKVIKGTTNTYNNV</sequence>
<reference evidence="2 3" key="1">
    <citation type="submission" date="2019-07" db="EMBL/GenBank/DDBJ databases">
        <authorList>
            <person name="Kim J."/>
        </authorList>
    </citation>
    <scope>NUCLEOTIDE SEQUENCE [LARGE SCALE GENOMIC DNA]</scope>
    <source>
        <strain evidence="2 3">N4</strain>
    </source>
</reference>
<evidence type="ECO:0000259" key="1">
    <source>
        <dbReference type="Pfam" id="PF00117"/>
    </source>
</evidence>
<evidence type="ECO:0000313" key="3">
    <source>
        <dbReference type="Proteomes" id="UP000318102"/>
    </source>
</evidence>
<organism evidence="2 3">
    <name type="scientific">Paenibacillus agilis</name>
    <dbReference type="NCBI Taxonomy" id="3020863"/>
    <lineage>
        <taxon>Bacteria</taxon>
        <taxon>Bacillati</taxon>
        <taxon>Bacillota</taxon>
        <taxon>Bacilli</taxon>
        <taxon>Bacillales</taxon>
        <taxon>Paenibacillaceae</taxon>
        <taxon>Paenibacillus</taxon>
    </lineage>
</organism>
<dbReference type="AlphaFoldDB" id="A0A559J0U5"/>
<name>A0A559J0U5_9BACL</name>
<keyword evidence="2" id="KW-0315">Glutamine amidotransferase</keyword>
<gene>
    <name evidence="2" type="ORF">FPZ44_10815</name>
</gene>
<dbReference type="PROSITE" id="PS51273">
    <property type="entry name" value="GATASE_TYPE_1"/>
    <property type="match status" value="1"/>
</dbReference>
<dbReference type="FunFam" id="3.40.50.880:FF:000033">
    <property type="entry name" value="Glutamine amidotransferase class-I"/>
    <property type="match status" value="1"/>
</dbReference>
<feature type="domain" description="Glutamine amidotransferase" evidence="1">
    <location>
        <begin position="38"/>
        <end position="190"/>
    </location>
</feature>
<dbReference type="Gene3D" id="3.40.50.880">
    <property type="match status" value="1"/>
</dbReference>
<dbReference type="OrthoDB" id="9807137at2"/>
<dbReference type="InterPro" id="IPR029062">
    <property type="entry name" value="Class_I_gatase-like"/>
</dbReference>
<dbReference type="GO" id="GO:0005829">
    <property type="term" value="C:cytosol"/>
    <property type="evidence" value="ECO:0007669"/>
    <property type="project" value="TreeGrafter"/>
</dbReference>
<protein>
    <submittedName>
        <fullName evidence="2">Type 1 glutamine amidotransferase</fullName>
    </submittedName>
</protein>
<evidence type="ECO:0000313" key="2">
    <source>
        <dbReference type="EMBL" id="TVX93502.1"/>
    </source>
</evidence>
<dbReference type="InterPro" id="IPR044992">
    <property type="entry name" value="ChyE-like"/>
</dbReference>
<dbReference type="InterPro" id="IPR017926">
    <property type="entry name" value="GATASE"/>
</dbReference>
<dbReference type="SUPFAM" id="SSF52317">
    <property type="entry name" value="Class I glutamine amidotransferase-like"/>
    <property type="match status" value="1"/>
</dbReference>
<dbReference type="Pfam" id="PF00117">
    <property type="entry name" value="GATase"/>
    <property type="match status" value="1"/>
</dbReference>
<dbReference type="EMBL" id="VNJK01000001">
    <property type="protein sequence ID" value="TVX93502.1"/>
    <property type="molecule type" value="Genomic_DNA"/>
</dbReference>
<keyword evidence="3" id="KW-1185">Reference proteome</keyword>
<proteinExistence type="predicted"/>
<dbReference type="RefSeq" id="WP_144990058.1">
    <property type="nucleotide sequence ID" value="NZ_VNJK01000001.1"/>
</dbReference>
<dbReference type="Proteomes" id="UP000318102">
    <property type="component" value="Unassembled WGS sequence"/>
</dbReference>